<gene>
    <name evidence="1" type="ORF">TbgDal_VII7992</name>
</gene>
<dbReference type="GeneID" id="23863115"/>
<protein>
    <submittedName>
        <fullName evidence="1">Uncharacterized protein</fullName>
    </submittedName>
</protein>
<name>C9ZU46_TRYB9</name>
<dbReference type="EMBL" id="FN554970">
    <property type="protein sequence ID" value="CBH12932.1"/>
    <property type="molecule type" value="Genomic_DNA"/>
</dbReference>
<dbReference type="Proteomes" id="UP000002316">
    <property type="component" value="Chromosome 7"/>
</dbReference>
<dbReference type="KEGG" id="tbg:TbgDal_VII7992"/>
<evidence type="ECO:0000313" key="1">
    <source>
        <dbReference type="EMBL" id="CBH12932.1"/>
    </source>
</evidence>
<evidence type="ECO:0000313" key="2">
    <source>
        <dbReference type="Proteomes" id="UP000002316"/>
    </source>
</evidence>
<dbReference type="AlphaFoldDB" id="C9ZU46"/>
<reference evidence="2" key="1">
    <citation type="journal article" date="2010" name="PLoS Negl. Trop. Dis.">
        <title>The genome sequence of Trypanosoma brucei gambiense, causative agent of chronic human african trypanosomiasis.</title>
        <authorList>
            <person name="Jackson A.P."/>
            <person name="Sanders M."/>
            <person name="Berry A."/>
            <person name="McQuillan J."/>
            <person name="Aslett M.A."/>
            <person name="Quail M.A."/>
            <person name="Chukualim B."/>
            <person name="Capewell P."/>
            <person name="MacLeod A."/>
            <person name="Melville S.E."/>
            <person name="Gibson W."/>
            <person name="Barry J.D."/>
            <person name="Berriman M."/>
            <person name="Hertz-Fowler C."/>
        </authorList>
    </citation>
    <scope>NUCLEOTIDE SEQUENCE [LARGE SCALE GENOMIC DNA]</scope>
    <source>
        <strain evidence="2">MHOM/CI/86/DAL972</strain>
    </source>
</reference>
<sequence>MTGCSAIQIKETVCHHCVHEVEELSPHTKKKAVESRPHNCATSTKFARNRERNISTGGGEKRCMMNRMSRDLRVNNLNSAVVTLVCVSKRRNENSMLLHCAPKHENCMQSAANRTSTRSLQCL</sequence>
<accession>C9ZU46</accession>
<organism evidence="1 2">
    <name type="scientific">Trypanosoma brucei gambiense (strain MHOM/CI/86/DAL972)</name>
    <dbReference type="NCBI Taxonomy" id="679716"/>
    <lineage>
        <taxon>Eukaryota</taxon>
        <taxon>Discoba</taxon>
        <taxon>Euglenozoa</taxon>
        <taxon>Kinetoplastea</taxon>
        <taxon>Metakinetoplastina</taxon>
        <taxon>Trypanosomatida</taxon>
        <taxon>Trypanosomatidae</taxon>
        <taxon>Trypanosoma</taxon>
    </lineage>
</organism>
<dbReference type="RefSeq" id="XP_011775211.1">
    <property type="nucleotide sequence ID" value="XM_011776909.1"/>
</dbReference>
<proteinExistence type="predicted"/>